<dbReference type="InParanoid" id="E9E3K1"/>
<name>E9E3K1_METAQ</name>
<sequence>MISGRGRENADELLEHSDIAKALDSILVIPGLRAGFWLKMMHNVIYTRCNEETWDYIAGSASVDSKTVQALEKKCPRYSKNDEQQIERLIDDGLIFEDVEVSGRPDLKRRLAQLQVVIPSLDTFFDDWKILKDCSLSLSNLIFIVKKNIKALKGYKRLNYVNSLLKKEL</sequence>
<reference evidence="1 2" key="1">
    <citation type="journal article" date="2011" name="PLoS Genet.">
        <title>Genome sequencing and comparative transcriptomics of the model entomopathogenic fungi Metarhizium anisopliae and M. acridum.</title>
        <authorList>
            <person name="Gao Q."/>
            <person name="Jin K."/>
            <person name="Ying S.H."/>
            <person name="Zhang Y."/>
            <person name="Xiao G."/>
            <person name="Shang Y."/>
            <person name="Duan Z."/>
            <person name="Hu X."/>
            <person name="Xie X.Q."/>
            <person name="Zhou G."/>
            <person name="Peng G."/>
            <person name="Luo Z."/>
            <person name="Huang W."/>
            <person name="Wang B."/>
            <person name="Fang W."/>
            <person name="Wang S."/>
            <person name="Zhong Y."/>
            <person name="Ma L.J."/>
            <person name="St Leger R.J."/>
            <person name="Zhao G.P."/>
            <person name="Pei Y."/>
            <person name="Feng M.G."/>
            <person name="Xia Y."/>
            <person name="Wang C."/>
        </authorList>
    </citation>
    <scope>NUCLEOTIDE SEQUENCE [LARGE SCALE GENOMIC DNA]</scope>
    <source>
        <strain evidence="1 2">CQMa 102</strain>
    </source>
</reference>
<keyword evidence="2" id="KW-1185">Reference proteome</keyword>
<dbReference type="EMBL" id="GL698498">
    <property type="protein sequence ID" value="EFY89594.1"/>
    <property type="molecule type" value="Genomic_DNA"/>
</dbReference>
<dbReference type="InterPro" id="IPR022198">
    <property type="entry name" value="DUF3723"/>
</dbReference>
<evidence type="ECO:0000313" key="1">
    <source>
        <dbReference type="EMBL" id="EFY89594.1"/>
    </source>
</evidence>
<protein>
    <submittedName>
        <fullName evidence="1">Uncharacterized protein</fullName>
    </submittedName>
</protein>
<organism evidence="2">
    <name type="scientific">Metarhizium acridum (strain CQMa 102)</name>
    <dbReference type="NCBI Taxonomy" id="655827"/>
    <lineage>
        <taxon>Eukaryota</taxon>
        <taxon>Fungi</taxon>
        <taxon>Dikarya</taxon>
        <taxon>Ascomycota</taxon>
        <taxon>Pezizomycotina</taxon>
        <taxon>Sordariomycetes</taxon>
        <taxon>Hypocreomycetidae</taxon>
        <taxon>Hypocreales</taxon>
        <taxon>Clavicipitaceae</taxon>
        <taxon>Metarhizium</taxon>
    </lineage>
</organism>
<proteinExistence type="predicted"/>
<accession>E9E3K1</accession>
<evidence type="ECO:0000313" key="2">
    <source>
        <dbReference type="Proteomes" id="UP000002499"/>
    </source>
</evidence>
<dbReference type="AlphaFoldDB" id="E9E3K1"/>
<dbReference type="Proteomes" id="UP000002499">
    <property type="component" value="Unassembled WGS sequence"/>
</dbReference>
<dbReference type="HOGENOM" id="CLU_1578881_0_0_1"/>
<dbReference type="Pfam" id="PF12520">
    <property type="entry name" value="DUF3723"/>
    <property type="match status" value="1"/>
</dbReference>
<gene>
    <name evidence="1" type="ORF">MAC_04449</name>
</gene>
<dbReference type="OrthoDB" id="5084901at2759"/>
<dbReference type="STRING" id="655827.E9E3K1"/>